<dbReference type="InterPro" id="IPR002068">
    <property type="entry name" value="A-crystallin/Hsp20_dom"/>
</dbReference>
<organism evidence="4 5">
    <name type="scientific">Sungkyunkwania multivorans</name>
    <dbReference type="NCBI Taxonomy" id="1173618"/>
    <lineage>
        <taxon>Bacteria</taxon>
        <taxon>Pseudomonadati</taxon>
        <taxon>Bacteroidota</taxon>
        <taxon>Flavobacteriia</taxon>
        <taxon>Flavobacteriales</taxon>
        <taxon>Flavobacteriaceae</taxon>
        <taxon>Sungkyunkwania</taxon>
    </lineage>
</organism>
<dbReference type="PANTHER" id="PTHR11527">
    <property type="entry name" value="HEAT-SHOCK PROTEIN 20 FAMILY MEMBER"/>
    <property type="match status" value="1"/>
</dbReference>
<comment type="caution">
    <text evidence="4">The sequence shown here is derived from an EMBL/GenBank/DDBJ whole genome shotgun (WGS) entry which is preliminary data.</text>
</comment>
<dbReference type="InterPro" id="IPR008978">
    <property type="entry name" value="HSP20-like_chaperone"/>
</dbReference>
<dbReference type="Gene3D" id="2.60.40.790">
    <property type="match status" value="1"/>
</dbReference>
<reference evidence="5" key="1">
    <citation type="journal article" date="2019" name="Int. J. Syst. Evol. Microbiol.">
        <title>The Global Catalogue of Microorganisms (GCM) 10K type strain sequencing project: providing services to taxonomists for standard genome sequencing and annotation.</title>
        <authorList>
            <consortium name="The Broad Institute Genomics Platform"/>
            <consortium name="The Broad Institute Genome Sequencing Center for Infectious Disease"/>
            <person name="Wu L."/>
            <person name="Ma J."/>
        </authorList>
    </citation>
    <scope>NUCLEOTIDE SEQUENCE [LARGE SCALE GENOMIC DNA]</scope>
    <source>
        <strain evidence="5">CCUG 62952</strain>
    </source>
</reference>
<evidence type="ECO:0000313" key="4">
    <source>
        <dbReference type="EMBL" id="MFD0863771.1"/>
    </source>
</evidence>
<protein>
    <submittedName>
        <fullName evidence="4">Hsp20/alpha crystallin family protein</fullName>
    </submittedName>
</protein>
<dbReference type="InterPro" id="IPR031107">
    <property type="entry name" value="Small_HSP"/>
</dbReference>
<proteinExistence type="inferred from homology"/>
<feature type="domain" description="SHSP" evidence="3">
    <location>
        <begin position="33"/>
        <end position="146"/>
    </location>
</feature>
<name>A0ABW3D1S6_9FLAO</name>
<dbReference type="EMBL" id="JBHTJH010000017">
    <property type="protein sequence ID" value="MFD0863771.1"/>
    <property type="molecule type" value="Genomic_DNA"/>
</dbReference>
<sequence length="146" mass="17194">MSLIKFNNRLPWFGSEMSNFFDTDDFFNENFWNRRIVSQPALNIKETDECFEIELAAPGLEKKDFKVSVDDGYLNISAERTSEKEEKEDDFTRREFNYNSFKRSLLLPETVMQEDIKATYQDGLLKLSLNKKEEAKVHTSKEIEIS</sequence>
<keyword evidence="5" id="KW-1185">Reference proteome</keyword>
<evidence type="ECO:0000256" key="1">
    <source>
        <dbReference type="PROSITE-ProRule" id="PRU00285"/>
    </source>
</evidence>
<evidence type="ECO:0000313" key="5">
    <source>
        <dbReference type="Proteomes" id="UP001596978"/>
    </source>
</evidence>
<dbReference type="SUPFAM" id="SSF49764">
    <property type="entry name" value="HSP20-like chaperones"/>
    <property type="match status" value="1"/>
</dbReference>
<accession>A0ABW3D1S6</accession>
<dbReference type="RefSeq" id="WP_386410128.1">
    <property type="nucleotide sequence ID" value="NZ_JBHTJH010000017.1"/>
</dbReference>
<dbReference type="CDD" id="cd06464">
    <property type="entry name" value="ACD_sHsps-like"/>
    <property type="match status" value="1"/>
</dbReference>
<gene>
    <name evidence="4" type="ORF">ACFQ1M_16265</name>
</gene>
<comment type="similarity">
    <text evidence="1 2">Belongs to the small heat shock protein (HSP20) family.</text>
</comment>
<dbReference type="Proteomes" id="UP001596978">
    <property type="component" value="Unassembled WGS sequence"/>
</dbReference>
<evidence type="ECO:0000256" key="2">
    <source>
        <dbReference type="RuleBase" id="RU003616"/>
    </source>
</evidence>
<dbReference type="PROSITE" id="PS01031">
    <property type="entry name" value="SHSP"/>
    <property type="match status" value="1"/>
</dbReference>
<dbReference type="Pfam" id="PF00011">
    <property type="entry name" value="HSP20"/>
    <property type="match status" value="1"/>
</dbReference>
<evidence type="ECO:0000259" key="3">
    <source>
        <dbReference type="PROSITE" id="PS01031"/>
    </source>
</evidence>